<evidence type="ECO:0000313" key="6">
    <source>
        <dbReference type="EMBL" id="BDE96342.1"/>
    </source>
</evidence>
<feature type="domain" description="4Fe-4S ferredoxin-type" evidence="5">
    <location>
        <begin position="36"/>
        <end position="65"/>
    </location>
</feature>
<dbReference type="PANTHER" id="PTHR43687">
    <property type="entry name" value="ADENYLYLSULFATE REDUCTASE, BETA SUBUNIT"/>
    <property type="match status" value="1"/>
</dbReference>
<dbReference type="RefSeq" id="WP_102378142.1">
    <property type="nucleotide sequence ID" value="NZ_AP025564.1"/>
</dbReference>
<keyword evidence="2" id="KW-0479">Metal-binding</keyword>
<name>A0ABN6MHY1_9ACTN</name>
<evidence type="ECO:0000313" key="7">
    <source>
        <dbReference type="Proteomes" id="UP001320544"/>
    </source>
</evidence>
<evidence type="ECO:0000256" key="1">
    <source>
        <dbReference type="ARBA" id="ARBA00022485"/>
    </source>
</evidence>
<dbReference type="Gene3D" id="3.30.70.20">
    <property type="match status" value="2"/>
</dbReference>
<dbReference type="PROSITE" id="PS51379">
    <property type="entry name" value="4FE4S_FER_2"/>
    <property type="match status" value="2"/>
</dbReference>
<protein>
    <recommendedName>
        <fullName evidence="5">4Fe-4S ferredoxin-type domain-containing protein</fullName>
    </recommendedName>
</protein>
<accession>A0ABN6MHY1</accession>
<gene>
    <name evidence="6" type="ORF">CE91St30_16750</name>
</gene>
<evidence type="ECO:0000256" key="4">
    <source>
        <dbReference type="ARBA" id="ARBA00023014"/>
    </source>
</evidence>
<feature type="domain" description="4Fe-4S ferredoxin-type" evidence="5">
    <location>
        <begin position="67"/>
        <end position="96"/>
    </location>
</feature>
<keyword evidence="1" id="KW-0004">4Fe-4S</keyword>
<evidence type="ECO:0000259" key="5">
    <source>
        <dbReference type="PROSITE" id="PS51379"/>
    </source>
</evidence>
<dbReference type="PANTHER" id="PTHR43687:SF1">
    <property type="entry name" value="FERREDOXIN III"/>
    <property type="match status" value="1"/>
</dbReference>
<sequence>MGSFKLGKMTLGSIFKKPETIQYPAQTRFAPEGLKGHVVNDIDACILCGICMKRCPTGAITVDKPAGTWAIDRFRCVQCGSCVRECPKACLHMDPAYTPPATKKSVDVVSKETATDGKIAAKEAE</sequence>
<keyword evidence="7" id="KW-1185">Reference proteome</keyword>
<dbReference type="Proteomes" id="UP001320544">
    <property type="component" value="Chromosome"/>
</dbReference>
<evidence type="ECO:0000256" key="3">
    <source>
        <dbReference type="ARBA" id="ARBA00023004"/>
    </source>
</evidence>
<keyword evidence="4" id="KW-0411">Iron-sulfur</keyword>
<dbReference type="InterPro" id="IPR017896">
    <property type="entry name" value="4Fe4S_Fe-S-bd"/>
</dbReference>
<dbReference type="InterPro" id="IPR017900">
    <property type="entry name" value="4Fe4S_Fe_S_CS"/>
</dbReference>
<organism evidence="6 7">
    <name type="scientific">Raoultibacter timonensis</name>
    <dbReference type="NCBI Taxonomy" id="1907662"/>
    <lineage>
        <taxon>Bacteria</taxon>
        <taxon>Bacillati</taxon>
        <taxon>Actinomycetota</taxon>
        <taxon>Coriobacteriia</taxon>
        <taxon>Eggerthellales</taxon>
        <taxon>Eggerthellaceae</taxon>
        <taxon>Raoultibacter</taxon>
    </lineage>
</organism>
<dbReference type="PROSITE" id="PS00198">
    <property type="entry name" value="4FE4S_FER_1"/>
    <property type="match status" value="2"/>
</dbReference>
<keyword evidence="3" id="KW-0408">Iron</keyword>
<dbReference type="Pfam" id="PF12838">
    <property type="entry name" value="Fer4_7"/>
    <property type="match status" value="1"/>
</dbReference>
<dbReference type="EMBL" id="AP025564">
    <property type="protein sequence ID" value="BDE96342.1"/>
    <property type="molecule type" value="Genomic_DNA"/>
</dbReference>
<dbReference type="InterPro" id="IPR050572">
    <property type="entry name" value="Fe-S_Ferredoxin"/>
</dbReference>
<reference evidence="6 7" key="1">
    <citation type="submission" date="2022-01" db="EMBL/GenBank/DDBJ databases">
        <title>Novel bile acid biosynthetic pathways are enriched in the microbiome of centenarians.</title>
        <authorList>
            <person name="Sato Y."/>
            <person name="Atarashi K."/>
            <person name="Plichta R.D."/>
            <person name="Arai Y."/>
            <person name="Sasajima S."/>
            <person name="Kearney M.S."/>
            <person name="Suda W."/>
            <person name="Takeshita K."/>
            <person name="Sasaki T."/>
            <person name="Okamoto S."/>
            <person name="Skelly N.A."/>
            <person name="Okamura Y."/>
            <person name="Vlamakis H."/>
            <person name="Li Y."/>
            <person name="Tanoue T."/>
            <person name="Takei H."/>
            <person name="Nittono H."/>
            <person name="Narushima S."/>
            <person name="Irie J."/>
            <person name="Itoh H."/>
            <person name="Moriya K."/>
            <person name="Sugiura Y."/>
            <person name="Suematsu M."/>
            <person name="Moritoki N."/>
            <person name="Shibata S."/>
            <person name="Littman R.D."/>
            <person name="Fischbach A.M."/>
            <person name="Uwamino Y."/>
            <person name="Inoue T."/>
            <person name="Honda A."/>
            <person name="Hattori M."/>
            <person name="Murai T."/>
            <person name="Xavier J.R."/>
            <person name="Hirose N."/>
            <person name="Honda K."/>
        </authorList>
    </citation>
    <scope>NUCLEOTIDE SEQUENCE [LARGE SCALE GENOMIC DNA]</scope>
    <source>
        <strain evidence="6 7">CE91-St30</strain>
    </source>
</reference>
<proteinExistence type="predicted"/>
<dbReference type="SUPFAM" id="SSF46548">
    <property type="entry name" value="alpha-helical ferredoxin"/>
    <property type="match status" value="1"/>
</dbReference>
<evidence type="ECO:0000256" key="2">
    <source>
        <dbReference type="ARBA" id="ARBA00022723"/>
    </source>
</evidence>